<keyword evidence="2" id="KW-0808">Transferase</keyword>
<dbReference type="InterPro" id="IPR001173">
    <property type="entry name" value="Glyco_trans_2-like"/>
</dbReference>
<dbReference type="STRING" id="1618659.UV11_C0001G0010"/>
<dbReference type="Pfam" id="PF00535">
    <property type="entry name" value="Glycos_transf_2"/>
    <property type="match status" value="1"/>
</dbReference>
<dbReference type="Proteomes" id="UP000034036">
    <property type="component" value="Unassembled WGS sequence"/>
</dbReference>
<dbReference type="PANTHER" id="PTHR48090">
    <property type="entry name" value="UNDECAPRENYL-PHOSPHATE 4-DEOXY-4-FORMAMIDO-L-ARABINOSE TRANSFERASE-RELATED"/>
    <property type="match status" value="1"/>
</dbReference>
<feature type="domain" description="Glycosyltransferase 2-like" evidence="1">
    <location>
        <begin position="11"/>
        <end position="166"/>
    </location>
</feature>
<dbReference type="InterPro" id="IPR029044">
    <property type="entry name" value="Nucleotide-diphossugar_trans"/>
</dbReference>
<dbReference type="CDD" id="cd04179">
    <property type="entry name" value="DPM_DPG-synthase_like"/>
    <property type="match status" value="1"/>
</dbReference>
<evidence type="ECO:0000259" key="1">
    <source>
        <dbReference type="Pfam" id="PF00535"/>
    </source>
</evidence>
<proteinExistence type="predicted"/>
<dbReference type="EMBL" id="LCDF01000001">
    <property type="protein sequence ID" value="KKS48915.1"/>
    <property type="molecule type" value="Genomic_DNA"/>
</dbReference>
<dbReference type="SUPFAM" id="SSF53448">
    <property type="entry name" value="Nucleotide-diphospho-sugar transferases"/>
    <property type="match status" value="1"/>
</dbReference>
<dbReference type="GO" id="GO:0016740">
    <property type="term" value="F:transferase activity"/>
    <property type="evidence" value="ECO:0007669"/>
    <property type="project" value="UniProtKB-KW"/>
</dbReference>
<dbReference type="InterPro" id="IPR050256">
    <property type="entry name" value="Glycosyltransferase_2"/>
</dbReference>
<name>A0A0G0ZJJ0_9BACT</name>
<accession>A0A0G0ZJJ0</accession>
<reference evidence="2 3" key="1">
    <citation type="journal article" date="2015" name="Nature">
        <title>rRNA introns, odd ribosomes, and small enigmatic genomes across a large radiation of phyla.</title>
        <authorList>
            <person name="Brown C.T."/>
            <person name="Hug L.A."/>
            <person name="Thomas B.C."/>
            <person name="Sharon I."/>
            <person name="Castelle C.J."/>
            <person name="Singh A."/>
            <person name="Wilkins M.J."/>
            <person name="Williams K.H."/>
            <person name="Banfield J.F."/>
        </authorList>
    </citation>
    <scope>NUCLEOTIDE SEQUENCE [LARGE SCALE GENOMIC DNA]</scope>
</reference>
<organism evidence="2 3">
    <name type="scientific">Candidatus Giovannonibacteria bacterium GW2011_GWF2_42_19</name>
    <dbReference type="NCBI Taxonomy" id="1618659"/>
    <lineage>
        <taxon>Bacteria</taxon>
        <taxon>Candidatus Giovannoniibacteriota</taxon>
    </lineage>
</organism>
<protein>
    <submittedName>
        <fullName evidence="2">Bifunctional phosphatase/dolichol-phosphate glucosyltransferase</fullName>
    </submittedName>
</protein>
<dbReference type="Gene3D" id="3.90.550.10">
    <property type="entry name" value="Spore Coat Polysaccharide Biosynthesis Protein SpsA, Chain A"/>
    <property type="match status" value="1"/>
</dbReference>
<dbReference type="AlphaFoldDB" id="A0A0G0ZJJ0"/>
<evidence type="ECO:0000313" key="2">
    <source>
        <dbReference type="EMBL" id="KKS48915.1"/>
    </source>
</evidence>
<sequence length="227" mass="25585">MAQKDSKIIAVVPAYNEAKTIGLVIPDLKRYVQEIIVVNDGSFDETEKIAKFSGVIVLSHAINRGLGASLQTGFKKALEKNADYILTFDADGQHRVSDIDRLFEALVAERADVAIGSRIFSKKNTPLIRKIYNKIADYIGFVIFGLYVRDTQSGLRLFRKDALMKLRPLGDRMEISSEIIGEIGRLKLKVVEVPIQEIYTDYSLSKGQSFKNGVKTFFSLIWHKLIR</sequence>
<gene>
    <name evidence="2" type="ORF">UV11_C0001G0010</name>
</gene>
<dbReference type="PANTHER" id="PTHR48090:SF7">
    <property type="entry name" value="RFBJ PROTEIN"/>
    <property type="match status" value="1"/>
</dbReference>
<evidence type="ECO:0000313" key="3">
    <source>
        <dbReference type="Proteomes" id="UP000034036"/>
    </source>
</evidence>
<comment type="caution">
    <text evidence="2">The sequence shown here is derived from an EMBL/GenBank/DDBJ whole genome shotgun (WGS) entry which is preliminary data.</text>
</comment>